<dbReference type="Proteomes" id="UP001174205">
    <property type="component" value="Unassembled WGS sequence"/>
</dbReference>
<proteinExistence type="predicted"/>
<dbReference type="EMBL" id="JAROCD010000001">
    <property type="protein sequence ID" value="MDN4600056.1"/>
    <property type="molecule type" value="Genomic_DNA"/>
</dbReference>
<name>A0ABT8J4N7_9BACL</name>
<dbReference type="RefSeq" id="WP_079694180.1">
    <property type="nucleotide sequence ID" value="NZ_JAROCD010000001.1"/>
</dbReference>
<evidence type="ECO:0000313" key="1">
    <source>
        <dbReference type="EMBL" id="MDN4600056.1"/>
    </source>
</evidence>
<accession>A0ABT8J4N7</accession>
<keyword evidence="2" id="KW-1185">Reference proteome</keyword>
<organism evidence="1 2">
    <name type="scientific">Paenibacillus vandeheii</name>
    <dbReference type="NCBI Taxonomy" id="3035917"/>
    <lineage>
        <taxon>Bacteria</taxon>
        <taxon>Bacillati</taxon>
        <taxon>Bacillota</taxon>
        <taxon>Bacilli</taxon>
        <taxon>Bacillales</taxon>
        <taxon>Paenibacillaceae</taxon>
        <taxon>Paenibacillus</taxon>
    </lineage>
</organism>
<evidence type="ECO:0000313" key="2">
    <source>
        <dbReference type="Proteomes" id="UP001174205"/>
    </source>
</evidence>
<gene>
    <name evidence="1" type="ORF">P5G61_02360</name>
</gene>
<protein>
    <submittedName>
        <fullName evidence="1">Uncharacterized protein</fullName>
    </submittedName>
</protein>
<sequence>MIEEWIKIAADIKQEEMVDICEEATDTTYKELIKNLEEIKRSHPELILVTDKIENLFIKKTREDVAAIFYKTLVDGIEIGKNIR</sequence>
<reference evidence="1" key="1">
    <citation type="submission" date="2023-03" db="EMBL/GenBank/DDBJ databases">
        <title>MT1 and MT2 Draft Genomes of Novel Species.</title>
        <authorList>
            <person name="Venkateswaran K."/>
        </authorList>
    </citation>
    <scope>NUCLEOTIDE SEQUENCE</scope>
    <source>
        <strain evidence="1">F6_3S_P_1C</strain>
    </source>
</reference>
<comment type="caution">
    <text evidence="1">The sequence shown here is derived from an EMBL/GenBank/DDBJ whole genome shotgun (WGS) entry which is preliminary data.</text>
</comment>